<evidence type="ECO:0000256" key="2">
    <source>
        <dbReference type="ARBA" id="ARBA00013275"/>
    </source>
</evidence>
<evidence type="ECO:0000256" key="3">
    <source>
        <dbReference type="ARBA" id="ARBA00022598"/>
    </source>
</evidence>
<dbReference type="InterPro" id="IPR045851">
    <property type="entry name" value="AMP-bd_C_sf"/>
</dbReference>
<reference evidence="10" key="1">
    <citation type="journal article" date="2021" name="Microbiology">
        <title>Metagenomic Analysis of the Microbial Community in the Underground Coal Fire Area (Kemerovo Region, Russia) Revealed Predominance of Thermophilic Members of the Phyla Deinococcus-thermus, Aquificae, and Firmicutes.</title>
        <authorList>
            <person name="Kadnikov V."/>
            <person name="Mardanov A.V."/>
            <person name="Beletsky A.V."/>
            <person name="Karnachuk O.V."/>
            <person name="Ravin N.V."/>
        </authorList>
    </citation>
    <scope>NUCLEOTIDE SEQUENCE</scope>
    <source>
        <strain evidence="10">RBS10-49</strain>
    </source>
</reference>
<comment type="similarity">
    <text evidence="1">Belongs to the ATP-dependent AMP-binding enzyme family.</text>
</comment>
<evidence type="ECO:0000256" key="6">
    <source>
        <dbReference type="ARBA" id="ARBA00022990"/>
    </source>
</evidence>
<evidence type="ECO:0000256" key="4">
    <source>
        <dbReference type="ARBA" id="ARBA00022741"/>
    </source>
</evidence>
<dbReference type="EC" id="6.2.1.1" evidence="2"/>
<name>A0A947D3F8_HYDSH</name>
<dbReference type="PANTHER" id="PTHR24095:SF14">
    <property type="entry name" value="ACETYL-COENZYME A SYNTHETASE 1"/>
    <property type="match status" value="1"/>
</dbReference>
<evidence type="ECO:0000256" key="5">
    <source>
        <dbReference type="ARBA" id="ARBA00022840"/>
    </source>
</evidence>
<dbReference type="GO" id="GO:0006085">
    <property type="term" value="P:acetyl-CoA biosynthetic process"/>
    <property type="evidence" value="ECO:0007669"/>
    <property type="project" value="TreeGrafter"/>
</dbReference>
<evidence type="ECO:0000259" key="9">
    <source>
        <dbReference type="Pfam" id="PF16177"/>
    </source>
</evidence>
<protein>
    <recommendedName>
        <fullName evidence="2">acetate--CoA ligase</fullName>
        <ecNumber evidence="2">6.2.1.1</ecNumber>
    </recommendedName>
</protein>
<keyword evidence="5" id="KW-0067">ATP-binding</keyword>
<evidence type="ECO:0000259" key="7">
    <source>
        <dbReference type="Pfam" id="PF00501"/>
    </source>
</evidence>
<keyword evidence="3" id="KW-0436">Ligase</keyword>
<dbReference type="GO" id="GO:0005524">
    <property type="term" value="F:ATP binding"/>
    <property type="evidence" value="ECO:0007669"/>
    <property type="project" value="UniProtKB-KW"/>
</dbReference>
<feature type="domain" description="AMP-dependent synthetase/ligase" evidence="7">
    <location>
        <begin position="99"/>
        <end position="479"/>
    </location>
</feature>
<dbReference type="PROSITE" id="PS00455">
    <property type="entry name" value="AMP_BINDING"/>
    <property type="match status" value="1"/>
</dbReference>
<feature type="domain" description="Acetyl-coenzyme A synthetase N-terminal" evidence="9">
    <location>
        <begin position="30"/>
        <end position="87"/>
    </location>
</feature>
<dbReference type="Pfam" id="PF16177">
    <property type="entry name" value="ACAS_N"/>
    <property type="match status" value="1"/>
</dbReference>
<sequence>MAEPVWHPSLAFIRETRLYRWMKSLGFEDYDTFYAASVRDVAWFWGEAEKALGIAWMKPYERVLDLRRGPMWPEWFVGGKLNAAYDALGKWLKDPLVRDRPALIWEGEEGQTKRVSYAELAARVDRVAQGLVRLGLQPGDRVALYLPMVPEAVVALLAAAKIGAVTVPMFSGYGAEAVWTRLESARPKILITADGFFRRGRPVAMKEEADRAVERAPYVERVIVVRRAGREGLLQPGRDVEWEALETGTPPCAPASNETFRPLDSAHPLLIIYTSGTTGRPKGALHTHGGFPLKSAFDAGFGMDVRPGDVMLWVTDMGWMMGPFLIFATLVNAATMVLYDGTPDHPAPDRLWDLVARHRVTHLGVSPTLIRALMPHGEAYPGRHDLSSLRVIGSTGEPWNPEPWKWLFEKVGKSRIPIFNYSGGTEISGGILGNVLIKPIAPITFNAALPGMAADVYDLDGKPVRGTVGELVLKAPWVGQTRGFWGEPERYEETYWKRWPGIWVHGDWVILDEDGFWTITGRSDDTLNVAGKRLGPAEIESILTAHPAIKESAVIGVPDDVKGEVPVAFVVLKPGREWTSDLRSEILHWVAERLGKALRPKAVYCVDDLPKTRNAKILRRAIRAAYLGQDPGDLSSLENPEAVDAIRKLAAGDNSDLKCS</sequence>
<keyword evidence="4" id="KW-0547">Nucleotide-binding</keyword>
<dbReference type="GO" id="GO:0003987">
    <property type="term" value="F:acetate-CoA ligase activity"/>
    <property type="evidence" value="ECO:0007669"/>
    <property type="project" value="UniProtKB-EC"/>
</dbReference>
<dbReference type="Pfam" id="PF00501">
    <property type="entry name" value="AMP-binding"/>
    <property type="match status" value="1"/>
</dbReference>
<dbReference type="InterPro" id="IPR032387">
    <property type="entry name" value="ACAS_N"/>
</dbReference>
<dbReference type="Gene3D" id="3.30.300.30">
    <property type="match status" value="1"/>
</dbReference>
<evidence type="ECO:0000313" key="10">
    <source>
        <dbReference type="EMBL" id="MBT9283351.1"/>
    </source>
</evidence>
<evidence type="ECO:0000256" key="1">
    <source>
        <dbReference type="ARBA" id="ARBA00006432"/>
    </source>
</evidence>
<dbReference type="PANTHER" id="PTHR24095">
    <property type="entry name" value="ACETYL-COENZYME A SYNTHETASE"/>
    <property type="match status" value="1"/>
</dbReference>
<comment type="caution">
    <text evidence="10">The sequence shown here is derived from an EMBL/GenBank/DDBJ whole genome shotgun (WGS) entry which is preliminary data.</text>
</comment>
<dbReference type="Gene3D" id="3.40.50.12780">
    <property type="entry name" value="N-terminal domain of ligase-like"/>
    <property type="match status" value="1"/>
</dbReference>
<evidence type="ECO:0000259" key="8">
    <source>
        <dbReference type="Pfam" id="PF13193"/>
    </source>
</evidence>
<accession>A0A947D3F8</accession>
<dbReference type="Proteomes" id="UP000748108">
    <property type="component" value="Unassembled WGS sequence"/>
</dbReference>
<dbReference type="AlphaFoldDB" id="A0A947D3F8"/>
<proteinExistence type="inferred from homology"/>
<keyword evidence="6" id="KW-0007">Acetylation</keyword>
<dbReference type="InterPro" id="IPR020845">
    <property type="entry name" value="AMP-binding_CS"/>
</dbReference>
<dbReference type="SUPFAM" id="SSF56801">
    <property type="entry name" value="Acetyl-CoA synthetase-like"/>
    <property type="match status" value="1"/>
</dbReference>
<dbReference type="InterPro" id="IPR042099">
    <property type="entry name" value="ANL_N_sf"/>
</dbReference>
<gene>
    <name evidence="10" type="ORF">KM312_12065</name>
</gene>
<feature type="domain" description="AMP-binding enzyme C-terminal" evidence="8">
    <location>
        <begin position="538"/>
        <end position="616"/>
    </location>
</feature>
<organism evidence="10 11">
    <name type="scientific">Hydrogenibacillus schlegelii</name>
    <name type="common">Bacillus schlegelii</name>
    <dbReference type="NCBI Taxonomy" id="1484"/>
    <lineage>
        <taxon>Bacteria</taxon>
        <taxon>Bacillati</taxon>
        <taxon>Bacillota</taxon>
        <taxon>Bacilli</taxon>
        <taxon>Bacillales</taxon>
        <taxon>Bacillales Family X. Incertae Sedis</taxon>
        <taxon>Hydrogenibacillus</taxon>
    </lineage>
</organism>
<evidence type="ECO:0000313" key="11">
    <source>
        <dbReference type="Proteomes" id="UP000748108"/>
    </source>
</evidence>
<dbReference type="EMBL" id="JAHHQF010000091">
    <property type="protein sequence ID" value="MBT9283351.1"/>
    <property type="molecule type" value="Genomic_DNA"/>
</dbReference>
<dbReference type="InterPro" id="IPR025110">
    <property type="entry name" value="AMP-bd_C"/>
</dbReference>
<dbReference type="InterPro" id="IPR000873">
    <property type="entry name" value="AMP-dep_synth/lig_dom"/>
</dbReference>
<dbReference type="Pfam" id="PF13193">
    <property type="entry name" value="AMP-binding_C"/>
    <property type="match status" value="1"/>
</dbReference>